<comment type="similarity">
    <text evidence="2">Belongs to the CpsC/CapA family.</text>
</comment>
<organism evidence="9">
    <name type="scientific">Turicibacter sanguinis</name>
    <dbReference type="NCBI Taxonomy" id="154288"/>
    <lineage>
        <taxon>Bacteria</taxon>
        <taxon>Bacillati</taxon>
        <taxon>Bacillota</taxon>
        <taxon>Erysipelotrichia</taxon>
        <taxon>Erysipelotrichales</taxon>
        <taxon>Turicibacteraceae</taxon>
        <taxon>Turicibacter</taxon>
    </lineage>
</organism>
<name>A0A6I3NGT6_9FIRM</name>
<keyword evidence="3" id="KW-1003">Cell membrane</keyword>
<gene>
    <name evidence="9" type="ORF">GMA64_03230</name>
</gene>
<accession>A0A6I3NGT6</accession>
<reference evidence="9" key="1">
    <citation type="journal article" date="2019" name="Nat. Med.">
        <title>A library of human gut bacterial isolates paired with longitudinal multiomics data enables mechanistic microbiome research.</title>
        <authorList>
            <person name="Poyet M."/>
            <person name="Groussin M."/>
            <person name="Gibbons S.M."/>
            <person name="Avila-Pacheco J."/>
            <person name="Jiang X."/>
            <person name="Kearney S.M."/>
            <person name="Perrotta A.R."/>
            <person name="Berdy B."/>
            <person name="Zhao S."/>
            <person name="Lieberman T.D."/>
            <person name="Swanson P.K."/>
            <person name="Smith M."/>
            <person name="Roesemann S."/>
            <person name="Alexander J.E."/>
            <person name="Rich S.A."/>
            <person name="Livny J."/>
            <person name="Vlamakis H."/>
            <person name="Clish C."/>
            <person name="Bullock K."/>
            <person name="Deik A."/>
            <person name="Scott J."/>
            <person name="Pierce K.A."/>
            <person name="Xavier R.J."/>
            <person name="Alm E.J."/>
        </authorList>
    </citation>
    <scope>NUCLEOTIDE SEQUENCE</scope>
    <source>
        <strain evidence="9">BIOML-A179</strain>
    </source>
</reference>
<dbReference type="GO" id="GO:0004713">
    <property type="term" value="F:protein tyrosine kinase activity"/>
    <property type="evidence" value="ECO:0007669"/>
    <property type="project" value="TreeGrafter"/>
</dbReference>
<proteinExistence type="inferred from homology"/>
<protein>
    <submittedName>
        <fullName evidence="9">Chain-length determining protein</fullName>
    </submittedName>
</protein>
<evidence type="ECO:0000256" key="5">
    <source>
        <dbReference type="ARBA" id="ARBA00022989"/>
    </source>
</evidence>
<keyword evidence="4" id="KW-0812">Transmembrane</keyword>
<evidence type="ECO:0000256" key="1">
    <source>
        <dbReference type="ARBA" id="ARBA00004651"/>
    </source>
</evidence>
<evidence type="ECO:0000313" key="9">
    <source>
        <dbReference type="EMBL" id="MTL93532.1"/>
    </source>
</evidence>
<sequence length="231" mass="25964">MENTEYEIDLRDIFNVLKKRWLMICSITATSVIIAGVISFFILSPVYESSSTLLVSYKQNQESIMTYNDLTMSQKLVNTYSEIIKSRSISEAVIKQLNLDLTAEELSKKITVSKVNDTEIIRIKVSDTNPETATLLTNTIADVFKKEIKNIMEIDNVSTIDTAQVPECPVKPNKIMNMAIAGVFGMMVSVGLAFILEFLDRTLKIPTDVERQLGLPFIGAIPDIEMEKKLK</sequence>
<evidence type="ECO:0000256" key="2">
    <source>
        <dbReference type="ARBA" id="ARBA00006683"/>
    </source>
</evidence>
<feature type="domain" description="Polysaccharide chain length determinant N-terminal" evidence="7">
    <location>
        <begin position="7"/>
        <end position="97"/>
    </location>
</feature>
<dbReference type="RefSeq" id="WP_129821746.1">
    <property type="nucleotide sequence ID" value="NZ_RCYV01000025.1"/>
</dbReference>
<feature type="domain" description="Tyrosine-protein kinase G-rich" evidence="8">
    <location>
        <begin position="145"/>
        <end position="196"/>
    </location>
</feature>
<keyword evidence="6" id="KW-0472">Membrane</keyword>
<keyword evidence="5" id="KW-1133">Transmembrane helix</keyword>
<dbReference type="PANTHER" id="PTHR32309">
    <property type="entry name" value="TYROSINE-PROTEIN KINASE"/>
    <property type="match status" value="1"/>
</dbReference>
<dbReference type="InterPro" id="IPR032807">
    <property type="entry name" value="GNVR"/>
</dbReference>
<dbReference type="InterPro" id="IPR003856">
    <property type="entry name" value="LPS_length_determ_N"/>
</dbReference>
<comment type="subcellular location">
    <subcellularLocation>
        <location evidence="1">Cell membrane</location>
        <topology evidence="1">Multi-pass membrane protein</topology>
    </subcellularLocation>
</comment>
<evidence type="ECO:0000259" key="7">
    <source>
        <dbReference type="Pfam" id="PF02706"/>
    </source>
</evidence>
<dbReference type="EMBL" id="WMQV01000005">
    <property type="protein sequence ID" value="MTL93532.1"/>
    <property type="molecule type" value="Genomic_DNA"/>
</dbReference>
<dbReference type="InterPro" id="IPR050445">
    <property type="entry name" value="Bact_polysacc_biosynth/exp"/>
</dbReference>
<evidence type="ECO:0000256" key="3">
    <source>
        <dbReference type="ARBA" id="ARBA00022475"/>
    </source>
</evidence>
<dbReference type="AlphaFoldDB" id="A0A6I3NGT6"/>
<comment type="caution">
    <text evidence="9">The sequence shown here is derived from an EMBL/GenBank/DDBJ whole genome shotgun (WGS) entry which is preliminary data.</text>
</comment>
<evidence type="ECO:0000259" key="8">
    <source>
        <dbReference type="Pfam" id="PF13807"/>
    </source>
</evidence>
<evidence type="ECO:0000256" key="6">
    <source>
        <dbReference type="ARBA" id="ARBA00023136"/>
    </source>
</evidence>
<dbReference type="PANTHER" id="PTHR32309:SF13">
    <property type="entry name" value="FERRIC ENTEROBACTIN TRANSPORT PROTEIN FEPE"/>
    <property type="match status" value="1"/>
</dbReference>
<dbReference type="GO" id="GO:0005886">
    <property type="term" value="C:plasma membrane"/>
    <property type="evidence" value="ECO:0007669"/>
    <property type="project" value="UniProtKB-SubCell"/>
</dbReference>
<dbReference type="Pfam" id="PF13807">
    <property type="entry name" value="GNVR"/>
    <property type="match status" value="1"/>
</dbReference>
<dbReference type="Pfam" id="PF02706">
    <property type="entry name" value="Wzz"/>
    <property type="match status" value="1"/>
</dbReference>
<evidence type="ECO:0000256" key="4">
    <source>
        <dbReference type="ARBA" id="ARBA00022692"/>
    </source>
</evidence>